<comment type="caution">
    <text evidence="1">The sequence shown here is derived from an EMBL/GenBank/DDBJ whole genome shotgun (WGS) entry which is preliminary data.</text>
</comment>
<evidence type="ECO:0008006" key="3">
    <source>
        <dbReference type="Google" id="ProtNLM"/>
    </source>
</evidence>
<dbReference type="EMBL" id="JBHSPH010000008">
    <property type="protein sequence ID" value="MFC5863945.1"/>
    <property type="molecule type" value="Genomic_DNA"/>
</dbReference>
<dbReference type="Proteomes" id="UP001596091">
    <property type="component" value="Unassembled WGS sequence"/>
</dbReference>
<accession>A0ABW1EIE7</accession>
<dbReference type="InterPro" id="IPR013784">
    <property type="entry name" value="Carb-bd-like_fold"/>
</dbReference>
<keyword evidence="2" id="KW-1185">Reference proteome</keyword>
<dbReference type="RefSeq" id="WP_377819779.1">
    <property type="nucleotide sequence ID" value="NZ_JBHSPH010000008.1"/>
</dbReference>
<name>A0ABW1EIE7_9BACT</name>
<gene>
    <name evidence="1" type="ORF">ACFPT7_16695</name>
</gene>
<dbReference type="Gene3D" id="2.60.40.1120">
    <property type="entry name" value="Carboxypeptidase-like, regulatory domain"/>
    <property type="match status" value="1"/>
</dbReference>
<protein>
    <recommendedName>
        <fullName evidence="3">Carboxypeptidase regulatory-like domain-containing protein</fullName>
    </recommendedName>
</protein>
<reference evidence="2" key="1">
    <citation type="journal article" date="2019" name="Int. J. Syst. Evol. Microbiol.">
        <title>The Global Catalogue of Microorganisms (GCM) 10K type strain sequencing project: providing services to taxonomists for standard genome sequencing and annotation.</title>
        <authorList>
            <consortium name="The Broad Institute Genomics Platform"/>
            <consortium name="The Broad Institute Genome Sequencing Center for Infectious Disease"/>
            <person name="Wu L."/>
            <person name="Ma J."/>
        </authorList>
    </citation>
    <scope>NUCLEOTIDE SEQUENCE [LARGE SCALE GENOMIC DNA]</scope>
    <source>
        <strain evidence="2">JCM 4087</strain>
    </source>
</reference>
<organism evidence="1 2">
    <name type="scientific">Acidicapsa dinghuensis</name>
    <dbReference type="NCBI Taxonomy" id="2218256"/>
    <lineage>
        <taxon>Bacteria</taxon>
        <taxon>Pseudomonadati</taxon>
        <taxon>Acidobacteriota</taxon>
        <taxon>Terriglobia</taxon>
        <taxon>Terriglobales</taxon>
        <taxon>Acidobacteriaceae</taxon>
        <taxon>Acidicapsa</taxon>
    </lineage>
</organism>
<evidence type="ECO:0000313" key="2">
    <source>
        <dbReference type="Proteomes" id="UP001596091"/>
    </source>
</evidence>
<sequence length="420" mass="44801">MSRHWLTNCGSSQCGEAWGRKYIANPSVPHSTVNHVLIFILMAAVFCPVIGRSQQAEGMGRVIGHVYCADTNAPARLASVSLETVEELQRAISTESTHKPSERSGGTVKAVIAGLDGSFTFDQVHPGTYYVVSEYPGYLSVGAYLTEDELAHPTDSVRKKLDESAYKVKVEASQTSRIEVQLQRGASLSGTVLFDDGSPAVGLPVELLHRQKDGGWAADSHGLTQRMLFGLKTDDRGHFRITGLESGEVIVKCTVRLATMEIESRSFLGPPLSVKVSGEQTVNVFTGGVFRSKTATPIKLVRGTDSLDGDLAIPIAKLHKVSGVVVAATDEHPLNGGTVTLSYSDDQSSAYSAAIQPDGSFQFLAVPEDEFILSTSGAGDGEYGSRGQWIMTQPYASAGTGVTVHSDVSDLVIRAKPVGK</sequence>
<proteinExistence type="predicted"/>
<evidence type="ECO:0000313" key="1">
    <source>
        <dbReference type="EMBL" id="MFC5863945.1"/>
    </source>
</evidence>
<dbReference type="SUPFAM" id="SSF49452">
    <property type="entry name" value="Starch-binding domain-like"/>
    <property type="match status" value="1"/>
</dbReference>